<comment type="caution">
    <text evidence="1">The sequence shown here is derived from an EMBL/GenBank/DDBJ whole genome shotgun (WGS) entry which is preliminary data.</text>
</comment>
<proteinExistence type="predicted"/>
<dbReference type="Proteomes" id="UP000308886">
    <property type="component" value="Unassembled WGS sequence"/>
</dbReference>
<dbReference type="EMBL" id="SRZC01000002">
    <property type="protein sequence ID" value="TGX83822.1"/>
    <property type="molecule type" value="Genomic_DNA"/>
</dbReference>
<protein>
    <submittedName>
        <fullName evidence="1">Insulinase family protein</fullName>
    </submittedName>
</protein>
<evidence type="ECO:0000313" key="2">
    <source>
        <dbReference type="Proteomes" id="UP000308886"/>
    </source>
</evidence>
<evidence type="ECO:0000313" key="1">
    <source>
        <dbReference type="EMBL" id="TGX83822.1"/>
    </source>
</evidence>
<keyword evidence="2" id="KW-1185">Reference proteome</keyword>
<sequence length="966" mass="110410">MKKTFLSLALLATVMAAAAKEHKYVTVPGDPMQTRLYTMPNGLKVYLSINKEKPRVTAHIAVNTGHRNDPADCTGLAHYLEHLMFKGSKKFGTTDYNAEKPYIDKITSLYEEYRKLTDPAERKAKYHEIDSVSQIAAQYNIPNEYDKLMAAIGGDGSNAYTSFDVTCYTEDIPANEIQRWAEVQSDRFRNLVMRGFHTELEAVYEEKNMSLTNDDSKLFDAVFAQLFPSHSYGTQTTIGTQDHLKNPSLVEIQKYYDRYYKPNNIAICMAGDFDCDKVMDILEEQFGSWKPGKDTTPRQFAKQPLFTQPKDTTVVGQEKEQIMMAWRFDGAASHQCDTLEIISDILMNGRCGLVDLNINQKMLMQSAEAGSFSLKDYSILIMGGTPKEGQSLDEIRNILLGEVKKLKAGDFDEDLIISIINNRKRQYLQKMENNSSRVRTMVDAFIDEQPWEDQVRQIERMSKITKADIIAFANKHLTDGYVCGYKLKGEDKNIKKIEKPAITPIPANRDKASKFLTEITARTTEPIHPQFVDFNTDLTKVTTKTKLPMLYVQNKENGLFQLVFRYEFGDRADVRYSVINDYIPLLGTSKMSNEQIKKQFYKLACDYNISVGNTNVTVRLAGLDENMEEALALLESIINDSKADKKVYDLYVENTLKERAESKKNQRTCFGFLWEYAMHGAKNDYTNMLSESELKATAPEVFTDLLKGLSQMKHTVLYYGPRSVKDITKSVEKNHKVAKRLADIPVNKEWAWTTTETPQVIIAPYKANNIHLRMLSNEKKPLDVTAIPTTRLFNEYFGGGMNAIVFQELRETRGLAYNAAAFYSTPSRKEDPQYWVQHIISQNDKMMDCVNTFKDITDNMPQTEANFNIAKQSILKNIASERTTKMNIIYKYLNAQRMGIDYDINKDIYNAVPDMTLQTLVDFEQNNIKGKPLHYVILGDEKELDIKAIEQVAPVKRVTLEEIFGY</sequence>
<name>A0AC61QTB3_9BACT</name>
<accession>A0AC61QTB3</accession>
<gene>
    <name evidence="1" type="ORF">E5358_01185</name>
</gene>
<reference evidence="1" key="1">
    <citation type="submission" date="2019-04" db="EMBL/GenBank/DDBJ databases">
        <title>Microbes associate with the intestines of laboratory mice.</title>
        <authorList>
            <person name="Navarre W."/>
            <person name="Wong E."/>
            <person name="Huang K."/>
            <person name="Tropini C."/>
            <person name="Ng K."/>
            <person name="Yu B."/>
        </authorList>
    </citation>
    <scope>NUCLEOTIDE SEQUENCE</scope>
    <source>
        <strain evidence="1">NM73_A23</strain>
    </source>
</reference>
<organism evidence="1 2">
    <name type="scientific">Palleniella muris</name>
    <dbReference type="NCBI Taxonomy" id="3038145"/>
    <lineage>
        <taxon>Bacteria</taxon>
        <taxon>Pseudomonadati</taxon>
        <taxon>Bacteroidota</taxon>
        <taxon>Bacteroidia</taxon>
        <taxon>Bacteroidales</taxon>
        <taxon>Prevotellaceae</taxon>
        <taxon>Palleniella</taxon>
    </lineage>
</organism>